<dbReference type="OrthoDB" id="8704469at2"/>
<reference evidence="3 4" key="1">
    <citation type="submission" date="2016-04" db="EMBL/GenBank/DDBJ databases">
        <title>Draft genome sequence of Janthinobacterium psychrotolerans sp. nov., isolated from freshwater sediments in Denmark.</title>
        <authorList>
            <person name="Gong X."/>
            <person name="Skrivergaard S."/>
            <person name="Korsgaard B.S."/>
            <person name="Schreiber L."/>
            <person name="Marshall I.P."/>
            <person name="Finster K."/>
            <person name="Schramm A."/>
        </authorList>
    </citation>
    <scope>NUCLEOTIDE SEQUENCE [LARGE SCALE GENOMIC DNA]</scope>
    <source>
        <strain evidence="3 4">S3-2</strain>
    </source>
</reference>
<sequence>MRAKTSSALAGLLCLLLGACSSTGSDSTAMNRSGENYSSTAGSDQSMTGSGASGTTGTGSTSGSGSISSAGSSDMGSTGTSGSDGRTATANNASSMDGSQSGVTIASATVMSIEPVARGMDLGSGETQAGSSGTAGSTAGAAAGGTGNMMYRVTLRLDDGSTRAIMQNSQPGYQVGDRVKMVNGLLQKN</sequence>
<feature type="compositionally biased region" description="Low complexity" evidence="1">
    <location>
        <begin position="123"/>
        <end position="141"/>
    </location>
</feature>
<protein>
    <recommendedName>
        <fullName evidence="5">Lipoprotein</fullName>
    </recommendedName>
</protein>
<keyword evidence="4" id="KW-1185">Reference proteome</keyword>
<accession>A0A1A7C3S1</accession>
<keyword evidence="2" id="KW-0732">Signal</keyword>
<evidence type="ECO:0000256" key="2">
    <source>
        <dbReference type="SAM" id="SignalP"/>
    </source>
</evidence>
<organism evidence="3 4">
    <name type="scientific">Janthinobacterium psychrotolerans</name>
    <dbReference type="NCBI Taxonomy" id="1747903"/>
    <lineage>
        <taxon>Bacteria</taxon>
        <taxon>Pseudomonadati</taxon>
        <taxon>Pseudomonadota</taxon>
        <taxon>Betaproteobacteria</taxon>
        <taxon>Burkholderiales</taxon>
        <taxon>Oxalobacteraceae</taxon>
        <taxon>Janthinobacterium</taxon>
    </lineage>
</organism>
<name>A0A1A7C3S1_9BURK</name>
<feature type="region of interest" description="Disordered" evidence="1">
    <location>
        <begin position="24"/>
        <end position="100"/>
    </location>
</feature>
<feature type="signal peptide" evidence="2">
    <location>
        <begin position="1"/>
        <end position="24"/>
    </location>
</feature>
<evidence type="ECO:0000256" key="1">
    <source>
        <dbReference type="SAM" id="MobiDB-lite"/>
    </source>
</evidence>
<feature type="compositionally biased region" description="Polar residues" evidence="1">
    <location>
        <begin position="86"/>
        <end position="100"/>
    </location>
</feature>
<evidence type="ECO:0008006" key="5">
    <source>
        <dbReference type="Google" id="ProtNLM"/>
    </source>
</evidence>
<comment type="caution">
    <text evidence="3">The sequence shown here is derived from an EMBL/GenBank/DDBJ whole genome shotgun (WGS) entry which is preliminary data.</text>
</comment>
<evidence type="ECO:0000313" key="4">
    <source>
        <dbReference type="Proteomes" id="UP000092713"/>
    </source>
</evidence>
<dbReference type="AlphaFoldDB" id="A0A1A7C3S1"/>
<dbReference type="PROSITE" id="PS51257">
    <property type="entry name" value="PROKAR_LIPOPROTEIN"/>
    <property type="match status" value="1"/>
</dbReference>
<dbReference type="Proteomes" id="UP000092713">
    <property type="component" value="Unassembled WGS sequence"/>
</dbReference>
<dbReference type="EMBL" id="LOCQ01000054">
    <property type="protein sequence ID" value="OBV39370.1"/>
    <property type="molecule type" value="Genomic_DNA"/>
</dbReference>
<feature type="compositionally biased region" description="Low complexity" evidence="1">
    <location>
        <begin position="63"/>
        <end position="85"/>
    </location>
</feature>
<feature type="compositionally biased region" description="Polar residues" evidence="1">
    <location>
        <begin position="26"/>
        <end position="45"/>
    </location>
</feature>
<gene>
    <name evidence="3" type="ORF">ASR47_1009185</name>
</gene>
<feature type="region of interest" description="Disordered" evidence="1">
    <location>
        <begin position="120"/>
        <end position="145"/>
    </location>
</feature>
<feature type="chain" id="PRO_5008355624" description="Lipoprotein" evidence="2">
    <location>
        <begin position="25"/>
        <end position="189"/>
    </location>
</feature>
<feature type="compositionally biased region" description="Gly residues" evidence="1">
    <location>
        <begin position="51"/>
        <end position="62"/>
    </location>
</feature>
<dbReference type="PATRIC" id="fig|1747903.4.peg.2955"/>
<evidence type="ECO:0000313" key="3">
    <source>
        <dbReference type="EMBL" id="OBV39370.1"/>
    </source>
</evidence>
<proteinExistence type="predicted"/>
<dbReference type="RefSeq" id="WP_065308127.1">
    <property type="nucleotide sequence ID" value="NZ_LOCQ01000054.1"/>
</dbReference>